<dbReference type="EMBL" id="JBICBT010000156">
    <property type="protein sequence ID" value="KAL3122136.1"/>
    <property type="molecule type" value="Genomic_DNA"/>
</dbReference>
<dbReference type="GO" id="GO:0008270">
    <property type="term" value="F:zinc ion binding"/>
    <property type="evidence" value="ECO:0007669"/>
    <property type="project" value="UniProtKB-KW"/>
</dbReference>
<dbReference type="PROSITE" id="PS50089">
    <property type="entry name" value="ZF_RING_2"/>
    <property type="match status" value="1"/>
</dbReference>
<dbReference type="InterPro" id="IPR001841">
    <property type="entry name" value="Znf_RING"/>
</dbReference>
<dbReference type="PANTHER" id="PTHR14155">
    <property type="entry name" value="RING FINGER DOMAIN-CONTAINING"/>
    <property type="match status" value="1"/>
</dbReference>
<evidence type="ECO:0000256" key="1">
    <source>
        <dbReference type="ARBA" id="ARBA00022723"/>
    </source>
</evidence>
<comment type="caution">
    <text evidence="6">The sequence shown here is derived from an EMBL/GenBank/DDBJ whole genome shotgun (WGS) entry which is preliminary data.</text>
</comment>
<sequence length="373" mass="43306">MSKLDFVFKIRCPDGACEEGEFDVKKDSVEHKEFSLDLEELVKSGKQINWLQIKVKTKSTMGQKKRSYKWETKYKIDKFYMFYLGEYFANDSPDVGLFLRGKLTMSELPEIGHNYMYRMTLRKSGVASTLSQSSSLSKKYFSQIFVSNEDRTAWSREGFRLTLNQNGIRYVRRTKKPSMILQIDKLMVEECSVCCELIINDQLPMQLKECEHFFHPSCISQWLTTNKTCPNCRKELNTEDESTSSAPNRSQQKFINLFQKPKMAKFRRFVIRQPVLQNGQGGLRFSYEFWLPRRGKMKTKHIHAQSLKVVDQGVLNMLLAARDTLSSTDLYDVENHENVPCTVTEQQIASDDDSCASSCVCLGLRHTFQHMNN</sequence>
<name>A0ABD2M3W2_9BILA</name>
<dbReference type="AlphaFoldDB" id="A0ABD2M3W2"/>
<dbReference type="SUPFAM" id="SSF57850">
    <property type="entry name" value="RING/U-box"/>
    <property type="match status" value="1"/>
</dbReference>
<organism evidence="6 7">
    <name type="scientific">Heterodera trifolii</name>
    <dbReference type="NCBI Taxonomy" id="157864"/>
    <lineage>
        <taxon>Eukaryota</taxon>
        <taxon>Metazoa</taxon>
        <taxon>Ecdysozoa</taxon>
        <taxon>Nematoda</taxon>
        <taxon>Chromadorea</taxon>
        <taxon>Rhabditida</taxon>
        <taxon>Tylenchina</taxon>
        <taxon>Tylenchomorpha</taxon>
        <taxon>Tylenchoidea</taxon>
        <taxon>Heteroderidae</taxon>
        <taxon>Heteroderinae</taxon>
        <taxon>Heterodera</taxon>
    </lineage>
</organism>
<keyword evidence="3" id="KW-0862">Zinc</keyword>
<feature type="domain" description="RING-type" evidence="5">
    <location>
        <begin position="191"/>
        <end position="233"/>
    </location>
</feature>
<keyword evidence="1" id="KW-0479">Metal-binding</keyword>
<dbReference type="Pfam" id="PF13639">
    <property type="entry name" value="zf-RING_2"/>
    <property type="match status" value="1"/>
</dbReference>
<gene>
    <name evidence="6" type="ORF">niasHT_005592</name>
</gene>
<accession>A0ABD2M3W2</accession>
<evidence type="ECO:0000256" key="4">
    <source>
        <dbReference type="PROSITE-ProRule" id="PRU00175"/>
    </source>
</evidence>
<evidence type="ECO:0000256" key="3">
    <source>
        <dbReference type="ARBA" id="ARBA00022833"/>
    </source>
</evidence>
<dbReference type="SMART" id="SM00184">
    <property type="entry name" value="RING"/>
    <property type="match status" value="1"/>
</dbReference>
<evidence type="ECO:0000256" key="2">
    <source>
        <dbReference type="ARBA" id="ARBA00022771"/>
    </source>
</evidence>
<dbReference type="InterPro" id="IPR013083">
    <property type="entry name" value="Znf_RING/FYVE/PHD"/>
</dbReference>
<reference evidence="6 7" key="1">
    <citation type="submission" date="2024-10" db="EMBL/GenBank/DDBJ databases">
        <authorList>
            <person name="Kim D."/>
        </authorList>
    </citation>
    <scope>NUCLEOTIDE SEQUENCE [LARGE SCALE GENOMIC DNA]</scope>
    <source>
        <strain evidence="6">BH-2024</strain>
    </source>
</reference>
<dbReference type="PANTHER" id="PTHR14155:SF627">
    <property type="entry name" value="OS06G0192800 PROTEIN"/>
    <property type="match status" value="1"/>
</dbReference>
<keyword evidence="2 4" id="KW-0863">Zinc-finger</keyword>
<proteinExistence type="predicted"/>
<evidence type="ECO:0000313" key="6">
    <source>
        <dbReference type="EMBL" id="KAL3122136.1"/>
    </source>
</evidence>
<keyword evidence="7" id="KW-1185">Reference proteome</keyword>
<evidence type="ECO:0000313" key="7">
    <source>
        <dbReference type="Proteomes" id="UP001620626"/>
    </source>
</evidence>
<evidence type="ECO:0000259" key="5">
    <source>
        <dbReference type="PROSITE" id="PS50089"/>
    </source>
</evidence>
<dbReference type="InterPro" id="IPR053238">
    <property type="entry name" value="RING-H2_zinc_finger"/>
</dbReference>
<dbReference type="Proteomes" id="UP001620626">
    <property type="component" value="Unassembled WGS sequence"/>
</dbReference>
<dbReference type="Gene3D" id="3.30.40.10">
    <property type="entry name" value="Zinc/RING finger domain, C3HC4 (zinc finger)"/>
    <property type="match status" value="1"/>
</dbReference>
<protein>
    <recommendedName>
        <fullName evidence="5">RING-type domain-containing protein</fullName>
    </recommendedName>
</protein>
<dbReference type="SMART" id="SM01197">
    <property type="entry name" value="FANCL_C"/>
    <property type="match status" value="1"/>
</dbReference>